<name>A0A356LD74_9BURK</name>
<dbReference type="InterPro" id="IPR036390">
    <property type="entry name" value="WH_DNA-bd_sf"/>
</dbReference>
<keyword evidence="2" id="KW-0805">Transcription regulation</keyword>
<dbReference type="Gene3D" id="1.10.10.10">
    <property type="entry name" value="Winged helix-like DNA-binding domain superfamily/Winged helix DNA-binding domain"/>
    <property type="match status" value="1"/>
</dbReference>
<dbReference type="Pfam" id="PF00126">
    <property type="entry name" value="HTH_1"/>
    <property type="match status" value="1"/>
</dbReference>
<dbReference type="InterPro" id="IPR000847">
    <property type="entry name" value="LysR_HTH_N"/>
</dbReference>
<dbReference type="GO" id="GO:0005829">
    <property type="term" value="C:cytosol"/>
    <property type="evidence" value="ECO:0007669"/>
    <property type="project" value="TreeGrafter"/>
</dbReference>
<gene>
    <name evidence="6" type="ORF">DD666_05120</name>
</gene>
<dbReference type="AlphaFoldDB" id="A0A356LD74"/>
<evidence type="ECO:0000313" key="6">
    <source>
        <dbReference type="EMBL" id="HBP28779.1"/>
    </source>
</evidence>
<dbReference type="GO" id="GO:0003700">
    <property type="term" value="F:DNA-binding transcription factor activity"/>
    <property type="evidence" value="ECO:0007669"/>
    <property type="project" value="InterPro"/>
</dbReference>
<keyword evidence="3" id="KW-0238">DNA-binding</keyword>
<dbReference type="CDD" id="cd08440">
    <property type="entry name" value="PBP2_LTTR_like_4"/>
    <property type="match status" value="1"/>
</dbReference>
<sequence>MAAVGATESTTGLPVTFVNLSTKHLKAFKALATEKNFTKAASQCHLTQPALSVLIQNLEEQVGAKLFERNTRNVMLTPEGLLFDAFADKLLDDFEHALSELRRHVSKKAGHVTVAVLPSVAVGSLIPAVAQFNRVYPGVSVAFVDVTADECLNLVKTRKADFAVTFVGEHHPELISQPLCSDSFYVVCSADHPLAARKKLRQQDMLAHPVIQFVRSTSIRQHLDASFYPEKLITHMEVSNLSTVAGLVANNMGISIVPGLSLFLYTKPAIAIIPLELEIPHRMICLVQARDRVQSVAAQALITHLKETIRA</sequence>
<keyword evidence="4" id="KW-0804">Transcription</keyword>
<dbReference type="Pfam" id="PF03466">
    <property type="entry name" value="LysR_substrate"/>
    <property type="match status" value="1"/>
</dbReference>
<comment type="similarity">
    <text evidence="1">Belongs to the LysR transcriptional regulatory family.</text>
</comment>
<evidence type="ECO:0000313" key="7">
    <source>
        <dbReference type="Proteomes" id="UP000264036"/>
    </source>
</evidence>
<evidence type="ECO:0000256" key="2">
    <source>
        <dbReference type="ARBA" id="ARBA00023015"/>
    </source>
</evidence>
<dbReference type="InterPro" id="IPR050950">
    <property type="entry name" value="HTH-type_LysR_regulators"/>
</dbReference>
<dbReference type="PRINTS" id="PR00039">
    <property type="entry name" value="HTHLYSR"/>
</dbReference>
<accession>A0A356LD74</accession>
<proteinExistence type="inferred from homology"/>
<comment type="caution">
    <text evidence="6">The sequence shown here is derived from an EMBL/GenBank/DDBJ whole genome shotgun (WGS) entry which is preliminary data.</text>
</comment>
<dbReference type="InterPro" id="IPR005119">
    <property type="entry name" value="LysR_subst-bd"/>
</dbReference>
<organism evidence="6 7">
    <name type="scientific">Advenella kashmirensis</name>
    <dbReference type="NCBI Taxonomy" id="310575"/>
    <lineage>
        <taxon>Bacteria</taxon>
        <taxon>Pseudomonadati</taxon>
        <taxon>Pseudomonadota</taxon>
        <taxon>Betaproteobacteria</taxon>
        <taxon>Burkholderiales</taxon>
        <taxon>Alcaligenaceae</taxon>
    </lineage>
</organism>
<dbReference type="PANTHER" id="PTHR30419">
    <property type="entry name" value="HTH-TYPE TRANSCRIPTIONAL REGULATOR YBHD"/>
    <property type="match status" value="1"/>
</dbReference>
<evidence type="ECO:0000259" key="5">
    <source>
        <dbReference type="PROSITE" id="PS50931"/>
    </source>
</evidence>
<dbReference type="Proteomes" id="UP000264036">
    <property type="component" value="Unassembled WGS sequence"/>
</dbReference>
<dbReference type="SUPFAM" id="SSF53850">
    <property type="entry name" value="Periplasmic binding protein-like II"/>
    <property type="match status" value="1"/>
</dbReference>
<feature type="domain" description="HTH lysR-type" evidence="5">
    <location>
        <begin position="20"/>
        <end position="77"/>
    </location>
</feature>
<dbReference type="GO" id="GO:0003677">
    <property type="term" value="F:DNA binding"/>
    <property type="evidence" value="ECO:0007669"/>
    <property type="project" value="UniProtKB-KW"/>
</dbReference>
<dbReference type="PROSITE" id="PS50931">
    <property type="entry name" value="HTH_LYSR"/>
    <property type="match status" value="1"/>
</dbReference>
<dbReference type="PANTHER" id="PTHR30419:SF8">
    <property type="entry name" value="NITROGEN ASSIMILATION TRANSCRIPTIONAL ACTIVATOR-RELATED"/>
    <property type="match status" value="1"/>
</dbReference>
<evidence type="ECO:0000256" key="1">
    <source>
        <dbReference type="ARBA" id="ARBA00009437"/>
    </source>
</evidence>
<dbReference type="InterPro" id="IPR036388">
    <property type="entry name" value="WH-like_DNA-bd_sf"/>
</dbReference>
<reference evidence="6 7" key="1">
    <citation type="journal article" date="2018" name="Nat. Biotechnol.">
        <title>A standardized bacterial taxonomy based on genome phylogeny substantially revises the tree of life.</title>
        <authorList>
            <person name="Parks D.H."/>
            <person name="Chuvochina M."/>
            <person name="Waite D.W."/>
            <person name="Rinke C."/>
            <person name="Skarshewski A."/>
            <person name="Chaumeil P.A."/>
            <person name="Hugenholtz P."/>
        </authorList>
    </citation>
    <scope>NUCLEOTIDE SEQUENCE [LARGE SCALE GENOMIC DNA]</scope>
    <source>
        <strain evidence="6">UBA10707</strain>
    </source>
</reference>
<evidence type="ECO:0000256" key="3">
    <source>
        <dbReference type="ARBA" id="ARBA00023125"/>
    </source>
</evidence>
<protein>
    <submittedName>
        <fullName evidence="6">LysR family transcriptional regulator</fullName>
    </submittedName>
</protein>
<dbReference type="Gene3D" id="3.40.190.290">
    <property type="match status" value="1"/>
</dbReference>
<dbReference type="SUPFAM" id="SSF46785">
    <property type="entry name" value="Winged helix' DNA-binding domain"/>
    <property type="match status" value="1"/>
</dbReference>
<dbReference type="EMBL" id="DOEK01000008">
    <property type="protein sequence ID" value="HBP28779.1"/>
    <property type="molecule type" value="Genomic_DNA"/>
</dbReference>
<dbReference type="FunFam" id="1.10.10.10:FF:000001">
    <property type="entry name" value="LysR family transcriptional regulator"/>
    <property type="match status" value="1"/>
</dbReference>
<evidence type="ECO:0000256" key="4">
    <source>
        <dbReference type="ARBA" id="ARBA00023163"/>
    </source>
</evidence>